<name>A0A3Q3VRS5_MOLML</name>
<feature type="compositionally biased region" description="Low complexity" evidence="1">
    <location>
        <begin position="772"/>
        <end position="789"/>
    </location>
</feature>
<dbReference type="Pfam" id="PF15279">
    <property type="entry name" value="SOBP"/>
    <property type="match status" value="1"/>
</dbReference>
<evidence type="ECO:0000256" key="1">
    <source>
        <dbReference type="SAM" id="MobiDB-lite"/>
    </source>
</evidence>
<feature type="compositionally biased region" description="Pro residues" evidence="1">
    <location>
        <begin position="333"/>
        <end position="345"/>
    </location>
</feature>
<dbReference type="Ensembl" id="ENSMMOT00000003908.1">
    <property type="protein sequence ID" value="ENSMMOP00000003838.1"/>
    <property type="gene ID" value="ENSMMOG00000003075.1"/>
</dbReference>
<reference evidence="2" key="2">
    <citation type="submission" date="2025-09" db="UniProtKB">
        <authorList>
            <consortium name="Ensembl"/>
        </authorList>
    </citation>
    <scope>IDENTIFICATION</scope>
</reference>
<evidence type="ECO:0000313" key="3">
    <source>
        <dbReference type="Proteomes" id="UP000261620"/>
    </source>
</evidence>
<feature type="compositionally biased region" description="Basic and acidic residues" evidence="1">
    <location>
        <begin position="543"/>
        <end position="554"/>
    </location>
</feature>
<proteinExistence type="predicted"/>
<feature type="region of interest" description="Disordered" evidence="1">
    <location>
        <begin position="482"/>
        <end position="576"/>
    </location>
</feature>
<sequence>KDTMNELLGWYGYDKVDFRDSDAGDIRNIRERRQHVSVLKENSSPKPKILDTKVSHSVLAMKSGERESSSVPSSSPSSSSSNPCLPTPKEHKSAPVIVPLIKPSAVDDIQNVQIVCVWCQKEGVKRYSLCMGSELKSFCSEKCFAACRRAYFKRNKARDEDLHGERSPQHPHTEDSPRLVLKINSNIRVCDWCKHVRHTKEYLDFGSGEERLQFCSTKCLNQYKMDVFYREARAALTSSSPNRPSQEGRVDGIHMGQKLLTPESWSSGGSAGEALHKDLSPKGPTTIHGPAESTSISPSEASFSNSKAHVSGLRTVERPIQSHPHPPTVAVSPHPPPLHPPPHPRPTLEHQPVPQIPMSFIRPPLHAQGLKSPLANPQRHPGPPSSPIHRPPHSPHLQPPASSSINHSGLIHPFPGAYFPGLHSPPLNMMPRGPVPMPPIMNFGIPSFSPLLPQPTVLVPYPIIVPLPVPIPIPVPIPVPPKATPETQSHSGVIQPVPDGPDRCRSRATRPPSPGIHEGENKLVANKLDGTLTQGLPSPSDPNVKDNDWFKSERSFPAPTSTSHSGSSSPRAHYNESLCSESEGLTDYKQQQQSERQVIQRVLQRTQVKQGSSANGVVDLLGLGESGTGQCIRSGLNDVIRPTPPLPQSPFHDTVHQHQDSCTPPTHTPPSPTRNSHPYIITSSALPSQDLSPNSMSSSSAPASPDSSLPQRVPAPPPDPVLSELEAIKENKCSVVGPVRVEGPVSQSEEPLAVVAEVGQDPHVPDEDHAYALPTAPKTGGTTTPLLLPKLRDKGSLRSPANIPSAGDMEPALKRRCLRIRDQNK</sequence>
<keyword evidence="3" id="KW-1185">Reference proteome</keyword>
<dbReference type="AlphaFoldDB" id="A0A3Q3VRS5"/>
<feature type="region of interest" description="Disordered" evidence="1">
    <location>
        <begin position="367"/>
        <end position="408"/>
    </location>
</feature>
<dbReference type="OMA" id="MPPIMNF"/>
<feature type="compositionally biased region" description="Polar residues" evidence="1">
    <location>
        <begin position="292"/>
        <end position="308"/>
    </location>
</feature>
<feature type="region of interest" description="Disordered" evidence="1">
    <location>
        <begin position="260"/>
        <end position="352"/>
    </location>
</feature>
<protein>
    <recommendedName>
        <fullName evidence="4">Sine oculis binding protein homolog</fullName>
    </recommendedName>
</protein>
<feature type="compositionally biased region" description="Low complexity" evidence="1">
    <location>
        <begin position="687"/>
        <end position="712"/>
    </location>
</feature>
<dbReference type="InterPro" id="IPR026092">
    <property type="entry name" value="RAI2/SOBP"/>
</dbReference>
<dbReference type="GO" id="GO:0048513">
    <property type="term" value="P:animal organ development"/>
    <property type="evidence" value="ECO:0007669"/>
    <property type="project" value="TreeGrafter"/>
</dbReference>
<feature type="region of interest" description="Disordered" evidence="1">
    <location>
        <begin position="62"/>
        <end position="90"/>
    </location>
</feature>
<feature type="region of interest" description="Disordered" evidence="1">
    <location>
        <begin position="158"/>
        <end position="177"/>
    </location>
</feature>
<feature type="region of interest" description="Disordered" evidence="1">
    <location>
        <begin position="634"/>
        <end position="722"/>
    </location>
</feature>
<dbReference type="GO" id="GO:0005634">
    <property type="term" value="C:nucleus"/>
    <property type="evidence" value="ECO:0007669"/>
    <property type="project" value="TreeGrafter"/>
</dbReference>
<dbReference type="PANTHER" id="PTHR23186">
    <property type="entry name" value="RETINOIC ACID-INDUCED PROTEIN 2"/>
    <property type="match status" value="1"/>
</dbReference>
<feature type="region of interest" description="Disordered" evidence="1">
    <location>
        <begin position="762"/>
        <end position="812"/>
    </location>
</feature>
<reference evidence="2" key="1">
    <citation type="submission" date="2025-08" db="UniProtKB">
        <authorList>
            <consortium name="Ensembl"/>
        </authorList>
    </citation>
    <scope>IDENTIFICATION</scope>
</reference>
<feature type="compositionally biased region" description="Low complexity" evidence="1">
    <location>
        <begin position="560"/>
        <end position="569"/>
    </location>
</feature>
<accession>A0A3Q3VRS5</accession>
<dbReference type="Proteomes" id="UP000261620">
    <property type="component" value="Unplaced"/>
</dbReference>
<evidence type="ECO:0000313" key="2">
    <source>
        <dbReference type="Ensembl" id="ENSMMOP00000003838.1"/>
    </source>
</evidence>
<dbReference type="PANTHER" id="PTHR23186:SF5">
    <property type="entry name" value="SINE OCULIS-BINDING PROTEIN HOMOLOG B"/>
    <property type="match status" value="1"/>
</dbReference>
<dbReference type="STRING" id="94237.ENSMMOP00000003838"/>
<feature type="compositionally biased region" description="Low complexity" evidence="1">
    <location>
        <begin position="69"/>
        <end position="81"/>
    </location>
</feature>
<organism evidence="2 3">
    <name type="scientific">Mola mola</name>
    <name type="common">Ocean sunfish</name>
    <name type="synonym">Tetraodon mola</name>
    <dbReference type="NCBI Taxonomy" id="94237"/>
    <lineage>
        <taxon>Eukaryota</taxon>
        <taxon>Metazoa</taxon>
        <taxon>Chordata</taxon>
        <taxon>Craniata</taxon>
        <taxon>Vertebrata</taxon>
        <taxon>Euteleostomi</taxon>
        <taxon>Actinopterygii</taxon>
        <taxon>Neopterygii</taxon>
        <taxon>Teleostei</taxon>
        <taxon>Neoteleostei</taxon>
        <taxon>Acanthomorphata</taxon>
        <taxon>Eupercaria</taxon>
        <taxon>Tetraodontiformes</taxon>
        <taxon>Molidae</taxon>
        <taxon>Mola</taxon>
    </lineage>
</organism>
<evidence type="ECO:0008006" key="4">
    <source>
        <dbReference type="Google" id="ProtNLM"/>
    </source>
</evidence>